<protein>
    <recommendedName>
        <fullName evidence="4">Sialidase domain-containing protein</fullName>
    </recommendedName>
</protein>
<dbReference type="AlphaFoldDB" id="A0A4Z0Z286"/>
<sequence>MQLYYSVIVALTGLLSLQVSATPTPVEKRQTPTISNSVIFSPPSNAGWVDPRVLYPRAVQLKSGALIATWENYSPEPPRVYFPIYRSTDEGASWTQISQVDDTVNGWGLRYQPFLYQLPIAIGKYPAGTLLVAGNSIPTDLSLTKIDIYASLDDGLTWSFVSSVASGGVALPVNGETPVWEPLLMVYNGELVCYYSDQRDSAYGQKLAHQATTDLETWSSIVDDVHDTASYAARPGMPAITKLPNDDYIFAYEACGSDGCRVHYRLTSDPLGVLSAPSYTLRSTAGSTTTSSPFVVWSSIGGANGTIILSGGSASNIFVNQKLGDPASWVEHTTPQPNAYARSMVLFQDDDSKMLIIGAGRLPPSQTNYVSSRKIGLGNLVYLNKWKGGHLKVYNSFLSTEKPEDIRSITEHEEPRSFAKAAFDEYGEMTPESVIAYRSPDCVHRIFPASAGVPDRTNKEYSDFVMELKKIVPNLRLIVQDDFEPMIDETTRQVLAHLKSAGDTPFGPCDTEYFMALKMNEDGTQIVEFVEFIDTAFTLEFIRKAGLKV</sequence>
<comment type="caution">
    <text evidence="2">The sequence shown here is derived from an EMBL/GenBank/DDBJ whole genome shotgun (WGS) entry which is preliminary data.</text>
</comment>
<dbReference type="SUPFAM" id="SSF50939">
    <property type="entry name" value="Sialidases"/>
    <property type="match status" value="1"/>
</dbReference>
<dbReference type="OrthoDB" id="2130735at2759"/>
<name>A0A4Z0Z286_9PEZI</name>
<evidence type="ECO:0000313" key="3">
    <source>
        <dbReference type="Proteomes" id="UP000297716"/>
    </source>
</evidence>
<proteinExistence type="predicted"/>
<evidence type="ECO:0000313" key="2">
    <source>
        <dbReference type="EMBL" id="TGJ86298.1"/>
    </source>
</evidence>
<reference evidence="2 3" key="1">
    <citation type="submission" date="2019-03" db="EMBL/GenBank/DDBJ databases">
        <title>Draft genome sequence of Xylaria hypoxylon DSM 108379, a ubiquitous saprotrophic-parasitic fungi on hardwood.</title>
        <authorList>
            <person name="Buettner E."/>
            <person name="Leonhardt S."/>
            <person name="Gebauer A.M."/>
            <person name="Liers C."/>
            <person name="Hofrichter M."/>
            <person name="Kellner H."/>
        </authorList>
    </citation>
    <scope>NUCLEOTIDE SEQUENCE [LARGE SCALE GENOMIC DNA]</scope>
    <source>
        <strain evidence="2 3">DSM 108379</strain>
    </source>
</reference>
<dbReference type="STRING" id="37992.A0A4Z0Z286"/>
<keyword evidence="3" id="KW-1185">Reference proteome</keyword>
<evidence type="ECO:0008006" key="4">
    <source>
        <dbReference type="Google" id="ProtNLM"/>
    </source>
</evidence>
<dbReference type="InterPro" id="IPR036278">
    <property type="entry name" value="Sialidase_sf"/>
</dbReference>
<feature type="signal peptide" evidence="1">
    <location>
        <begin position="1"/>
        <end position="21"/>
    </location>
</feature>
<gene>
    <name evidence="2" type="ORF">E0Z10_g2464</name>
</gene>
<accession>A0A4Z0Z286</accession>
<evidence type="ECO:0000256" key="1">
    <source>
        <dbReference type="SAM" id="SignalP"/>
    </source>
</evidence>
<dbReference type="CDD" id="cd15482">
    <property type="entry name" value="Sialidase_non-viral"/>
    <property type="match status" value="1"/>
</dbReference>
<dbReference type="Gene3D" id="2.120.10.10">
    <property type="match status" value="1"/>
</dbReference>
<dbReference type="PANTHER" id="PTHR38792:SF3">
    <property type="entry name" value="BNR_ASP-BOX REPEAT DOMAIN PROTEIN (AFU_ORTHOLOGUE AFUA_7G06430)-RELATED"/>
    <property type="match status" value="1"/>
</dbReference>
<dbReference type="EMBL" id="SKBN01000030">
    <property type="protein sequence ID" value="TGJ86298.1"/>
    <property type="molecule type" value="Genomic_DNA"/>
</dbReference>
<dbReference type="Proteomes" id="UP000297716">
    <property type="component" value="Unassembled WGS sequence"/>
</dbReference>
<organism evidence="2 3">
    <name type="scientific">Xylaria hypoxylon</name>
    <dbReference type="NCBI Taxonomy" id="37992"/>
    <lineage>
        <taxon>Eukaryota</taxon>
        <taxon>Fungi</taxon>
        <taxon>Dikarya</taxon>
        <taxon>Ascomycota</taxon>
        <taxon>Pezizomycotina</taxon>
        <taxon>Sordariomycetes</taxon>
        <taxon>Xylariomycetidae</taxon>
        <taxon>Xylariales</taxon>
        <taxon>Xylariaceae</taxon>
        <taxon>Xylaria</taxon>
    </lineage>
</organism>
<dbReference type="PANTHER" id="PTHR38792">
    <property type="entry name" value="BNR/ASP-BOX REPEAT DOMAIN PROTEIN (AFU_ORTHOLOGUE AFUA_7G06430)-RELATED"/>
    <property type="match status" value="1"/>
</dbReference>
<feature type="chain" id="PRO_5021231464" description="Sialidase domain-containing protein" evidence="1">
    <location>
        <begin position="22"/>
        <end position="549"/>
    </location>
</feature>
<keyword evidence="1" id="KW-0732">Signal</keyword>